<dbReference type="Pfam" id="PF13585">
    <property type="entry name" value="CHU_C"/>
    <property type="match status" value="1"/>
</dbReference>
<protein>
    <submittedName>
        <fullName evidence="4">Ig-like domain-containing protein</fullName>
    </submittedName>
</protein>
<evidence type="ECO:0000313" key="5">
    <source>
        <dbReference type="Proteomes" id="UP001549749"/>
    </source>
</evidence>
<dbReference type="InterPro" id="IPR015919">
    <property type="entry name" value="Cadherin-like_sf"/>
</dbReference>
<dbReference type="Gene3D" id="2.60.40.2810">
    <property type="match status" value="1"/>
</dbReference>
<feature type="domain" description="Cadherin" evidence="3">
    <location>
        <begin position="1125"/>
        <end position="1241"/>
    </location>
</feature>
<dbReference type="Gene3D" id="2.60.40.10">
    <property type="entry name" value="Immunoglobulins"/>
    <property type="match status" value="1"/>
</dbReference>
<dbReference type="EMBL" id="JBEXAC010000001">
    <property type="protein sequence ID" value="MET6998091.1"/>
    <property type="molecule type" value="Genomic_DNA"/>
</dbReference>
<keyword evidence="1" id="KW-0812">Transmembrane</keyword>
<accession>A0ABV2T4Z7</accession>
<keyword evidence="5" id="KW-1185">Reference proteome</keyword>
<keyword evidence="2" id="KW-0472">Membrane</keyword>
<dbReference type="CDD" id="cd11304">
    <property type="entry name" value="Cadherin_repeat"/>
    <property type="match status" value="3"/>
</dbReference>
<dbReference type="InterPro" id="IPR002126">
    <property type="entry name" value="Cadherin-like_dom"/>
</dbReference>
<dbReference type="Proteomes" id="UP001549749">
    <property type="component" value="Unassembled WGS sequence"/>
</dbReference>
<dbReference type="InterPro" id="IPR013783">
    <property type="entry name" value="Ig-like_fold"/>
</dbReference>
<evidence type="ECO:0000259" key="3">
    <source>
        <dbReference type="PROSITE" id="PS50268"/>
    </source>
</evidence>
<dbReference type="SMART" id="SM00112">
    <property type="entry name" value="CA"/>
    <property type="match status" value="5"/>
</dbReference>
<dbReference type="PANTHER" id="PTHR24026:SF126">
    <property type="entry name" value="PROTOCADHERIN FAT 4"/>
    <property type="match status" value="1"/>
</dbReference>
<dbReference type="PROSITE" id="PS50268">
    <property type="entry name" value="CADHERIN_2"/>
    <property type="match status" value="2"/>
</dbReference>
<dbReference type="Gene3D" id="2.60.40.60">
    <property type="entry name" value="Cadherins"/>
    <property type="match status" value="2"/>
</dbReference>
<feature type="domain" description="Cadherin" evidence="3">
    <location>
        <begin position="1239"/>
        <end position="1332"/>
    </location>
</feature>
<gene>
    <name evidence="4" type="ORF">ABR189_11950</name>
</gene>
<dbReference type="NCBIfam" id="NF012211">
    <property type="entry name" value="tand_rpt_95"/>
    <property type="match status" value="6"/>
</dbReference>
<dbReference type="Gene3D" id="2.60.40.3440">
    <property type="match status" value="5"/>
</dbReference>
<dbReference type="Pfam" id="PF17963">
    <property type="entry name" value="Big_9"/>
    <property type="match status" value="6"/>
</dbReference>
<dbReference type="InterPro" id="IPR022409">
    <property type="entry name" value="PKD/Chitinase_dom"/>
</dbReference>
<dbReference type="NCBIfam" id="TIGR04131">
    <property type="entry name" value="Bac_Flav_CTERM"/>
    <property type="match status" value="1"/>
</dbReference>
<dbReference type="SMART" id="SM00089">
    <property type="entry name" value="PKD"/>
    <property type="match status" value="1"/>
</dbReference>
<name>A0ABV2T4Z7_9BACT</name>
<evidence type="ECO:0000256" key="2">
    <source>
        <dbReference type="ARBA" id="ARBA00022989"/>
    </source>
</evidence>
<sequence>MLNFYSGSQSLFGWIILLSAMIIHDNGLTVTRPPNANSAAYTAARIAQTPPVAVQDSIKLFVDISANGNVLTNDTDPEGDALTASLVTAPVNGTIVLNANGSFTYTPNNGYTGLDSLLYQVCDNGTPSLCDTATVIFKIMKINTPPLVLPDNITVTEDVPAVGNVLTNDLDLEGDALTVSLVTAPVNGTVVLNADGSFTYTPNANYHGLDSLAYQACDNGAPSYCDIAKVFFNVTSVNDAPIAIRDNITVTEDVPATGNVLTNDSDPDGNALTASLVTAPVNGTVVLNADGSLTYTPNANYNGLDSLIYQVCDNGTPSLCDTATVIFSIGAVNDAPIAIRDNINVTEDIPATGNVLTNDSDPEGDALTASLVTAPVNGTVVLNADGSFTYTPNANYHGLDSLIYQVCDNGTPSLCDTATVIFSIGAVNDAPIAIRDNVTVTEDVPATGNVLTNDSDPDGDALTASLVTAPVNGTVVLNADGSFTYTPNANYNGLDSLIYQVCDNGTPSLCDTATVIFNVTSVNDAPIAVRDSVSLLENVPATGNVLTNDSDPDGNVLTASLVTAPVNGTVVLNADGSFTYTPNMNYGGLDSLVYKVCDNGTPSLCDTATLLLKVTGDNDPPLISAPANIAVTEDVPLPLSGITFSDEDAGTASVTVSFTVGAGTLTAASSAGVAVNNSGTNSITLNGSITAINTFIAGNKLAYTPVLNANGTVVLDILIDDNGHTGGPAATANEAVDLVINAVNDAPVINNVPGQSTDQDVPFHFNSANNNQISITDVDALNGSMTVKLTAANGKMTLVTTANITFATGSGTLDQTMTFSGQLADLNNALADVVFTPDEGFAGSAQLRIDVDDEGNTPAPPMQAGLTIPVTVTGIPPVITNVSATTANGTYKVGDEILVTIAFSQPVQVNTTHGTPDLLLETGNTDRKAVYASGTGNKTLTFSYKVQAGDVSADLDYVNPQSLLLNGSTIQTGSNIAATLALPATGGPNSIAGNKDIVIDGIAPVVTSVAVPAANLYKAGAQLEYIVHFSEAVMVDNAGGNVTIPLTVGAATRTLTYVSGTGTSTLLFRYQVQAGDIDADGIQAAPAMVFNGDQLADKAGNPAVPALNNVGAQANIKVDAVLPVVTAGQVFTIPENSPVATVAGTVAATDAGAVLPLQQFTIISNVDPDGDGTPAFLIDPATGIITVNDTGDLDYEKDNSFNLSITVSDGVNTSAAETVRINLSNTPEKPLDISLGNNTIFENNAINAVIGTLSATSAETGETFTYTLVPGTGSADNGAFSIGGDQLMAGQQFNFEEKSSYQIRIRATTSAGEFLEKAFVITVQDVNEAPTIQAIPNQSFCNTTADQTIALAGITAGPESSQTTTVTVSADNAALFTQLSADQTHLRFRFAAGAAGSTNVTVTVKDNGGTDHGGIDQTSYTFTLGVTSMAVPAITSNKGTKVSKGIPVELTATGGVTYAWDNAPGIISGQNTAVLVIRPEQNVTYRVTVANAAGCTATAQIEMEVIEDYKVEGNNLITPNGDGINDRFIIKNIDSYPNNEVKVFDRSGRMIYIKRGYQNEWDATVNGKALEEGTYYYILDFGTGLPKVKGFISIIRDKF</sequence>
<dbReference type="InterPro" id="IPR026341">
    <property type="entry name" value="T9SS_type_B"/>
</dbReference>
<comment type="caution">
    <text evidence="4">The sequence shown here is derived from an EMBL/GenBank/DDBJ whole genome shotgun (WGS) entry which is preliminary data.</text>
</comment>
<dbReference type="RefSeq" id="WP_354660726.1">
    <property type="nucleotide sequence ID" value="NZ_JBEXAC010000001.1"/>
</dbReference>
<evidence type="ECO:0000256" key="1">
    <source>
        <dbReference type="ARBA" id="ARBA00022692"/>
    </source>
</evidence>
<proteinExistence type="predicted"/>
<dbReference type="PANTHER" id="PTHR24026">
    <property type="entry name" value="FAT ATYPICAL CADHERIN-RELATED"/>
    <property type="match status" value="1"/>
</dbReference>
<dbReference type="Pfam" id="PF00028">
    <property type="entry name" value="Cadherin"/>
    <property type="match status" value="1"/>
</dbReference>
<evidence type="ECO:0000313" key="4">
    <source>
        <dbReference type="EMBL" id="MET6998091.1"/>
    </source>
</evidence>
<keyword evidence="2" id="KW-1133">Transmembrane helix</keyword>
<dbReference type="SUPFAM" id="SSF49313">
    <property type="entry name" value="Cadherin-like"/>
    <property type="match status" value="2"/>
</dbReference>
<reference evidence="4 5" key="1">
    <citation type="submission" date="2024-06" db="EMBL/GenBank/DDBJ databases">
        <title>Chitinophaga defluvii sp. nov., isolated from municipal sewage.</title>
        <authorList>
            <person name="Zhang L."/>
        </authorList>
    </citation>
    <scope>NUCLEOTIDE SEQUENCE [LARGE SCALE GENOMIC DNA]</scope>
    <source>
        <strain evidence="4 5">H8</strain>
    </source>
</reference>
<organism evidence="4 5">
    <name type="scientific">Chitinophaga defluvii</name>
    <dbReference type="NCBI Taxonomy" id="3163343"/>
    <lineage>
        <taxon>Bacteria</taxon>
        <taxon>Pseudomonadati</taxon>
        <taxon>Bacteroidota</taxon>
        <taxon>Chitinophagia</taxon>
        <taxon>Chitinophagales</taxon>
        <taxon>Chitinophagaceae</taxon>
        <taxon>Chitinophaga</taxon>
    </lineage>
</organism>